<feature type="transmembrane region" description="Helical" evidence="1">
    <location>
        <begin position="62"/>
        <end position="82"/>
    </location>
</feature>
<gene>
    <name evidence="3" type="ORF">ACFFIA_26255</name>
</gene>
<protein>
    <submittedName>
        <fullName evidence="3">LysM peptidoglycan-binding domain-containing protein</fullName>
    </submittedName>
</protein>
<accession>A0ABV6M9I3</accession>
<dbReference type="CDD" id="cd00118">
    <property type="entry name" value="LysM"/>
    <property type="match status" value="1"/>
</dbReference>
<dbReference type="RefSeq" id="WP_377255051.1">
    <property type="nucleotide sequence ID" value="NZ_JBHLUH010000056.1"/>
</dbReference>
<feature type="transmembrane region" description="Helical" evidence="1">
    <location>
        <begin position="20"/>
        <end position="41"/>
    </location>
</feature>
<keyword evidence="1" id="KW-1133">Transmembrane helix</keyword>
<dbReference type="Pfam" id="PF01476">
    <property type="entry name" value="LysM"/>
    <property type="match status" value="1"/>
</dbReference>
<evidence type="ECO:0000259" key="2">
    <source>
        <dbReference type="PROSITE" id="PS51782"/>
    </source>
</evidence>
<name>A0ABV6M9I3_9ACTN</name>
<dbReference type="InterPro" id="IPR036779">
    <property type="entry name" value="LysM_dom_sf"/>
</dbReference>
<dbReference type="EMBL" id="JBHLUH010000056">
    <property type="protein sequence ID" value="MFC0531149.1"/>
    <property type="molecule type" value="Genomic_DNA"/>
</dbReference>
<evidence type="ECO:0000313" key="3">
    <source>
        <dbReference type="EMBL" id="MFC0531149.1"/>
    </source>
</evidence>
<dbReference type="Proteomes" id="UP001589867">
    <property type="component" value="Unassembled WGS sequence"/>
</dbReference>
<evidence type="ECO:0000313" key="4">
    <source>
        <dbReference type="Proteomes" id="UP001589867"/>
    </source>
</evidence>
<keyword evidence="1" id="KW-0812">Transmembrane</keyword>
<dbReference type="SMART" id="SM00257">
    <property type="entry name" value="LysM"/>
    <property type="match status" value="1"/>
</dbReference>
<proteinExistence type="predicted"/>
<dbReference type="PROSITE" id="PS51782">
    <property type="entry name" value="LYSM"/>
    <property type="match status" value="1"/>
</dbReference>
<dbReference type="SUPFAM" id="SSF54106">
    <property type="entry name" value="LysM domain"/>
    <property type="match status" value="1"/>
</dbReference>
<organism evidence="3 4">
    <name type="scientific">Phytohabitans kaempferiae</name>
    <dbReference type="NCBI Taxonomy" id="1620943"/>
    <lineage>
        <taxon>Bacteria</taxon>
        <taxon>Bacillati</taxon>
        <taxon>Actinomycetota</taxon>
        <taxon>Actinomycetes</taxon>
        <taxon>Micromonosporales</taxon>
        <taxon>Micromonosporaceae</taxon>
    </lineage>
</organism>
<sequence>MHAMGAQAAVSAGSAGGASGVTSVLAVASAAGVVVPARGGWVRADTRPAVKPRLRLTRRGRVVVFIFFLLLAATVVTLAATASRAADPPGAAPTTVVQRGDTLWSLVDRHDLRGNRIAVIEEIRRLNALDGYTVYAGQELKLPR</sequence>
<evidence type="ECO:0000256" key="1">
    <source>
        <dbReference type="SAM" id="Phobius"/>
    </source>
</evidence>
<keyword evidence="4" id="KW-1185">Reference proteome</keyword>
<dbReference type="Gene3D" id="3.10.350.10">
    <property type="entry name" value="LysM domain"/>
    <property type="match status" value="1"/>
</dbReference>
<feature type="domain" description="LysM" evidence="2">
    <location>
        <begin position="93"/>
        <end position="142"/>
    </location>
</feature>
<dbReference type="InterPro" id="IPR018392">
    <property type="entry name" value="LysM"/>
</dbReference>
<reference evidence="3 4" key="1">
    <citation type="submission" date="2024-09" db="EMBL/GenBank/DDBJ databases">
        <authorList>
            <person name="Sun Q."/>
            <person name="Mori K."/>
        </authorList>
    </citation>
    <scope>NUCLEOTIDE SEQUENCE [LARGE SCALE GENOMIC DNA]</scope>
    <source>
        <strain evidence="3 4">TBRC 3947</strain>
    </source>
</reference>
<keyword evidence="1" id="KW-0472">Membrane</keyword>
<comment type="caution">
    <text evidence="3">The sequence shown here is derived from an EMBL/GenBank/DDBJ whole genome shotgun (WGS) entry which is preliminary data.</text>
</comment>